<protein>
    <submittedName>
        <fullName evidence="1">Uncharacterized protein</fullName>
    </submittedName>
</protein>
<dbReference type="EMBL" id="GBXM01032918">
    <property type="protein sequence ID" value="JAH75659.1"/>
    <property type="molecule type" value="Transcribed_RNA"/>
</dbReference>
<sequence>MFLFMISLHGPSKRSNACTSIIKHLTSPTA</sequence>
<evidence type="ECO:0000313" key="1">
    <source>
        <dbReference type="EMBL" id="JAH75659.1"/>
    </source>
</evidence>
<reference evidence="1" key="1">
    <citation type="submission" date="2014-11" db="EMBL/GenBank/DDBJ databases">
        <authorList>
            <person name="Amaro Gonzalez C."/>
        </authorList>
    </citation>
    <scope>NUCLEOTIDE SEQUENCE</scope>
</reference>
<dbReference type="AlphaFoldDB" id="A0A0E9VC18"/>
<accession>A0A0E9VC18</accession>
<name>A0A0E9VC18_ANGAN</name>
<reference evidence="1" key="2">
    <citation type="journal article" date="2015" name="Fish Shellfish Immunol.">
        <title>Early steps in the European eel (Anguilla anguilla)-Vibrio vulnificus interaction in the gills: Role of the RtxA13 toxin.</title>
        <authorList>
            <person name="Callol A."/>
            <person name="Pajuelo D."/>
            <person name="Ebbesson L."/>
            <person name="Teles M."/>
            <person name="MacKenzie S."/>
            <person name="Amaro C."/>
        </authorList>
    </citation>
    <scope>NUCLEOTIDE SEQUENCE</scope>
</reference>
<proteinExistence type="predicted"/>
<organism evidence="1">
    <name type="scientific">Anguilla anguilla</name>
    <name type="common">European freshwater eel</name>
    <name type="synonym">Muraena anguilla</name>
    <dbReference type="NCBI Taxonomy" id="7936"/>
    <lineage>
        <taxon>Eukaryota</taxon>
        <taxon>Metazoa</taxon>
        <taxon>Chordata</taxon>
        <taxon>Craniata</taxon>
        <taxon>Vertebrata</taxon>
        <taxon>Euteleostomi</taxon>
        <taxon>Actinopterygii</taxon>
        <taxon>Neopterygii</taxon>
        <taxon>Teleostei</taxon>
        <taxon>Anguilliformes</taxon>
        <taxon>Anguillidae</taxon>
        <taxon>Anguilla</taxon>
    </lineage>
</organism>